<keyword evidence="2" id="KW-1185">Reference proteome</keyword>
<sequence>MNDTDSARLDAIETLLGLMLRRGPKEDAVAIIGDLRVTIAGAKRNRQLRKQAVPALEHLEHVLAEWSDVPAP</sequence>
<reference evidence="2" key="1">
    <citation type="journal article" date="2019" name="Int. J. Syst. Evol. Microbiol.">
        <title>The Global Catalogue of Microorganisms (GCM) 10K type strain sequencing project: providing services to taxonomists for standard genome sequencing and annotation.</title>
        <authorList>
            <consortium name="The Broad Institute Genomics Platform"/>
            <consortium name="The Broad Institute Genome Sequencing Center for Infectious Disease"/>
            <person name="Wu L."/>
            <person name="Ma J."/>
        </authorList>
    </citation>
    <scope>NUCLEOTIDE SEQUENCE [LARGE SCALE GENOMIC DNA]</scope>
    <source>
        <strain evidence="2">NBRC 107710</strain>
    </source>
</reference>
<evidence type="ECO:0000313" key="2">
    <source>
        <dbReference type="Proteomes" id="UP001156881"/>
    </source>
</evidence>
<dbReference type="EMBL" id="BSPG01000018">
    <property type="protein sequence ID" value="GLS45109.1"/>
    <property type="molecule type" value="Genomic_DNA"/>
</dbReference>
<organism evidence="1 2">
    <name type="scientific">Methylobacterium brachythecii</name>
    <dbReference type="NCBI Taxonomy" id="1176177"/>
    <lineage>
        <taxon>Bacteria</taxon>
        <taxon>Pseudomonadati</taxon>
        <taxon>Pseudomonadota</taxon>
        <taxon>Alphaproteobacteria</taxon>
        <taxon>Hyphomicrobiales</taxon>
        <taxon>Methylobacteriaceae</taxon>
        <taxon>Methylobacterium</taxon>
    </lineage>
</organism>
<dbReference type="Proteomes" id="UP001156881">
    <property type="component" value="Unassembled WGS sequence"/>
</dbReference>
<name>A0ABQ6D598_9HYPH</name>
<protein>
    <submittedName>
        <fullName evidence="1">Uncharacterized protein</fullName>
    </submittedName>
</protein>
<evidence type="ECO:0000313" key="1">
    <source>
        <dbReference type="EMBL" id="GLS45109.1"/>
    </source>
</evidence>
<gene>
    <name evidence="1" type="ORF">GCM10007884_30980</name>
</gene>
<comment type="caution">
    <text evidence="1">The sequence shown here is derived from an EMBL/GenBank/DDBJ whole genome shotgun (WGS) entry which is preliminary data.</text>
</comment>
<dbReference type="RefSeq" id="WP_210302086.1">
    <property type="nucleotide sequence ID" value="NZ_JACIDN010000007.1"/>
</dbReference>
<accession>A0ABQ6D598</accession>
<proteinExistence type="predicted"/>